<dbReference type="GO" id="GO:0000701">
    <property type="term" value="F:purine-specific mismatch base pair DNA N-glycosylase activity"/>
    <property type="evidence" value="ECO:0007669"/>
    <property type="project" value="UniProtKB-EC"/>
</dbReference>
<dbReference type="EC" id="3.2.2.31" evidence="4 14"/>
<evidence type="ECO:0000256" key="7">
    <source>
        <dbReference type="ARBA" id="ARBA00022723"/>
    </source>
</evidence>
<dbReference type="FunFam" id="1.10.340.30:FF:000002">
    <property type="entry name" value="Adenine DNA glycosylase"/>
    <property type="match status" value="1"/>
</dbReference>
<dbReference type="SUPFAM" id="SSF48150">
    <property type="entry name" value="DNA-glycosylase"/>
    <property type="match status" value="1"/>
</dbReference>
<dbReference type="GO" id="GO:0006284">
    <property type="term" value="P:base-excision repair"/>
    <property type="evidence" value="ECO:0007669"/>
    <property type="project" value="UniProtKB-UniRule"/>
</dbReference>
<dbReference type="PROSITE" id="PS01155">
    <property type="entry name" value="ENDONUCLEASE_III_2"/>
    <property type="match status" value="1"/>
</dbReference>
<accession>A0A379DGH6</accession>
<keyword evidence="9 16" id="KW-0378">Hydrolase</keyword>
<dbReference type="InterPro" id="IPR015797">
    <property type="entry name" value="NUDIX_hydrolase-like_dom_sf"/>
</dbReference>
<keyword evidence="13 14" id="KW-0326">Glycosidase</keyword>
<evidence type="ECO:0000256" key="6">
    <source>
        <dbReference type="ARBA" id="ARBA00022485"/>
    </source>
</evidence>
<dbReference type="NCBIfam" id="TIGR01084">
    <property type="entry name" value="mutY"/>
    <property type="match status" value="1"/>
</dbReference>
<comment type="catalytic activity">
    <reaction evidence="1 14">
        <text>Hydrolyzes free adenine bases from 7,8-dihydro-8-oxoguanine:adenine mismatched double-stranded DNA, leaving an apurinic site.</text>
        <dbReference type="EC" id="3.2.2.31"/>
    </reaction>
</comment>
<evidence type="ECO:0000256" key="9">
    <source>
        <dbReference type="ARBA" id="ARBA00022801"/>
    </source>
</evidence>
<evidence type="ECO:0000256" key="3">
    <source>
        <dbReference type="ARBA" id="ARBA00008343"/>
    </source>
</evidence>
<evidence type="ECO:0000256" key="2">
    <source>
        <dbReference type="ARBA" id="ARBA00002933"/>
    </source>
</evidence>
<dbReference type="Pfam" id="PF00633">
    <property type="entry name" value="HHH"/>
    <property type="match status" value="1"/>
</dbReference>
<dbReference type="GO" id="GO:0035485">
    <property type="term" value="F:adenine/guanine mispair binding"/>
    <property type="evidence" value="ECO:0007669"/>
    <property type="project" value="TreeGrafter"/>
</dbReference>
<dbReference type="Proteomes" id="UP000254263">
    <property type="component" value="Unassembled WGS sequence"/>
</dbReference>
<dbReference type="GO" id="GO:0046872">
    <property type="term" value="F:metal ion binding"/>
    <property type="evidence" value="ECO:0007669"/>
    <property type="project" value="UniProtKB-UniRule"/>
</dbReference>
<dbReference type="EMBL" id="UGTI01000001">
    <property type="protein sequence ID" value="SUB77441.1"/>
    <property type="molecule type" value="Genomic_DNA"/>
</dbReference>
<protein>
    <recommendedName>
        <fullName evidence="5 14">Adenine DNA glycosylase</fullName>
        <ecNumber evidence="4 14">3.2.2.31</ecNumber>
    </recommendedName>
</protein>
<evidence type="ECO:0000256" key="5">
    <source>
        <dbReference type="ARBA" id="ARBA00022023"/>
    </source>
</evidence>
<dbReference type="InterPro" id="IPR011257">
    <property type="entry name" value="DNA_glycosylase"/>
</dbReference>
<evidence type="ECO:0000256" key="4">
    <source>
        <dbReference type="ARBA" id="ARBA00012045"/>
    </source>
</evidence>
<dbReference type="GO" id="GO:0051539">
    <property type="term" value="F:4 iron, 4 sulfur cluster binding"/>
    <property type="evidence" value="ECO:0007669"/>
    <property type="project" value="UniProtKB-UniRule"/>
</dbReference>
<dbReference type="InterPro" id="IPR005760">
    <property type="entry name" value="A/G_AdeGlyc_MutY"/>
</dbReference>
<name>A0A379DGH6_9PORP</name>
<dbReference type="SMART" id="SM00525">
    <property type="entry name" value="FES"/>
    <property type="match status" value="1"/>
</dbReference>
<dbReference type="CDD" id="cd00056">
    <property type="entry name" value="ENDO3c"/>
    <property type="match status" value="1"/>
</dbReference>
<evidence type="ECO:0000259" key="15">
    <source>
        <dbReference type="SMART" id="SM00478"/>
    </source>
</evidence>
<comment type="similarity">
    <text evidence="3 14">Belongs to the Nth/MutY family.</text>
</comment>
<dbReference type="GO" id="GO:0034039">
    <property type="term" value="F:8-oxo-7,8-dihydroguanine DNA N-glycosylase activity"/>
    <property type="evidence" value="ECO:0007669"/>
    <property type="project" value="TreeGrafter"/>
</dbReference>
<dbReference type="InterPro" id="IPR004036">
    <property type="entry name" value="Endonuclease-III-like_CS2"/>
</dbReference>
<dbReference type="PANTHER" id="PTHR42944">
    <property type="entry name" value="ADENINE DNA GLYCOSYLASE"/>
    <property type="match status" value="1"/>
</dbReference>
<evidence type="ECO:0000313" key="17">
    <source>
        <dbReference type="Proteomes" id="UP000254263"/>
    </source>
</evidence>
<dbReference type="GO" id="GO:0006298">
    <property type="term" value="P:mismatch repair"/>
    <property type="evidence" value="ECO:0007669"/>
    <property type="project" value="TreeGrafter"/>
</dbReference>
<keyword evidence="6" id="KW-0004">4Fe-4S</keyword>
<dbReference type="Pfam" id="PF14815">
    <property type="entry name" value="NUDIX_4"/>
    <property type="match status" value="1"/>
</dbReference>
<dbReference type="SMART" id="SM00478">
    <property type="entry name" value="ENDO3c"/>
    <property type="match status" value="1"/>
</dbReference>
<keyword evidence="10 14" id="KW-0408">Iron</keyword>
<dbReference type="InterPro" id="IPR044298">
    <property type="entry name" value="MIG/MutY"/>
</dbReference>
<feature type="domain" description="HhH-GPD" evidence="15">
    <location>
        <begin position="42"/>
        <end position="193"/>
    </location>
</feature>
<comment type="cofactor">
    <cofactor evidence="14">
        <name>[4Fe-4S] cluster</name>
        <dbReference type="ChEBI" id="CHEBI:49883"/>
    </cofactor>
    <text evidence="14">Binds 1 [4Fe-4S] cluster.</text>
</comment>
<proteinExistence type="inferred from homology"/>
<keyword evidence="12" id="KW-0234">DNA repair</keyword>
<gene>
    <name evidence="16" type="primary">mutY</name>
    <name evidence="16" type="ORF">NCTC13100_00565</name>
</gene>
<keyword evidence="8 14" id="KW-0227">DNA damage</keyword>
<keyword evidence="11" id="KW-0411">Iron-sulfur</keyword>
<evidence type="ECO:0000313" key="16">
    <source>
        <dbReference type="EMBL" id="SUB77441.1"/>
    </source>
</evidence>
<evidence type="ECO:0000256" key="14">
    <source>
        <dbReference type="RuleBase" id="RU365096"/>
    </source>
</evidence>
<dbReference type="RefSeq" id="WP_018360206.1">
    <property type="nucleotide sequence ID" value="NZ_UGTI01000001.1"/>
</dbReference>
<dbReference type="InterPro" id="IPR000445">
    <property type="entry name" value="HhH_motif"/>
</dbReference>
<evidence type="ECO:0000256" key="8">
    <source>
        <dbReference type="ARBA" id="ARBA00022763"/>
    </source>
</evidence>
<dbReference type="InterPro" id="IPR029119">
    <property type="entry name" value="MutY_C"/>
</dbReference>
<dbReference type="Pfam" id="PF00730">
    <property type="entry name" value="HhH-GPD"/>
    <property type="match status" value="1"/>
</dbReference>
<dbReference type="PANTHER" id="PTHR42944:SF1">
    <property type="entry name" value="ADENINE DNA GLYCOSYLASE"/>
    <property type="match status" value="1"/>
</dbReference>
<evidence type="ECO:0000256" key="1">
    <source>
        <dbReference type="ARBA" id="ARBA00000843"/>
    </source>
</evidence>
<dbReference type="InterPro" id="IPR003651">
    <property type="entry name" value="Endonuclease3_FeS-loop_motif"/>
</dbReference>
<dbReference type="GO" id="GO:0032357">
    <property type="term" value="F:oxidized purine DNA binding"/>
    <property type="evidence" value="ECO:0007669"/>
    <property type="project" value="TreeGrafter"/>
</dbReference>
<dbReference type="InterPro" id="IPR023170">
    <property type="entry name" value="HhH_base_excis_C"/>
</dbReference>
<reference evidence="16 17" key="1">
    <citation type="submission" date="2018-06" db="EMBL/GenBank/DDBJ databases">
        <authorList>
            <consortium name="Pathogen Informatics"/>
            <person name="Doyle S."/>
        </authorList>
    </citation>
    <scope>NUCLEOTIDE SEQUENCE [LARGE SCALE GENOMIC DNA]</scope>
    <source>
        <strain evidence="16 17">NCTC13100</strain>
    </source>
</reference>
<evidence type="ECO:0000256" key="12">
    <source>
        <dbReference type="ARBA" id="ARBA00023204"/>
    </source>
</evidence>
<dbReference type="Gene3D" id="1.10.1670.10">
    <property type="entry name" value="Helix-hairpin-Helix base-excision DNA repair enzymes (C-terminal)"/>
    <property type="match status" value="1"/>
</dbReference>
<evidence type="ECO:0000256" key="13">
    <source>
        <dbReference type="ARBA" id="ARBA00023295"/>
    </source>
</evidence>
<dbReference type="InterPro" id="IPR003265">
    <property type="entry name" value="HhH-GPD_domain"/>
</dbReference>
<dbReference type="SUPFAM" id="SSF55811">
    <property type="entry name" value="Nudix"/>
    <property type="match status" value="1"/>
</dbReference>
<dbReference type="Gene3D" id="1.10.340.30">
    <property type="entry name" value="Hypothetical protein, domain 2"/>
    <property type="match status" value="1"/>
</dbReference>
<comment type="function">
    <text evidence="2">Adenine glycosylase active on G-A mispairs. MutY also corrects error-prone DNA synthesis past GO lesions which are due to the oxidatively damaged form of guanine: 7,8-dihydro-8-oxoguanine (8-oxo-dGTP).</text>
</comment>
<keyword evidence="7" id="KW-0479">Metal-binding</keyword>
<dbReference type="CDD" id="cd03431">
    <property type="entry name" value="NUDIX_DNA_Glycosylase_C-MutY"/>
    <property type="match status" value="1"/>
</dbReference>
<dbReference type="AlphaFoldDB" id="A0A379DGH6"/>
<evidence type="ECO:0000256" key="11">
    <source>
        <dbReference type="ARBA" id="ARBA00023014"/>
    </source>
</evidence>
<dbReference type="Gene3D" id="3.90.79.10">
    <property type="entry name" value="Nucleoside Triphosphate Pyrophosphohydrolase"/>
    <property type="match status" value="1"/>
</dbReference>
<sequence>MPCICSPSEIQKSLSRWFKLNGRQLPWRETNDPYAIWLSEVILQQTRVDQGMSYYLRFLDRYPDIFTLAAADEEEVLHLWQGLGYYSRGRNLLKTARRVVEQFDGCMPRDYKQICSLPGIGAYTASAILSFAYNLPHACVDGNIYRVLSRLGAIDLPIDSTEGKKIFQEEANALLDKENPGLHNQAIMELGALVCTPRMPRCTECPVISCCAAYKLGIHAELPVKRAKPEVKHRYLTFFFVRLLSPDGNRTLIHKRPGGDVWQGLYELPLVETDQAASEDELYRRVRELLPFAGNDALLTGPLFSLKHALTHQQLHILFYSLELSADQYTDDAEAAFKKIRIEELDQYPFPKPINLFFESDLYFL</sequence>
<organism evidence="16 17">
    <name type="scientific">Porphyromonas macacae</name>
    <dbReference type="NCBI Taxonomy" id="28115"/>
    <lineage>
        <taxon>Bacteria</taxon>
        <taxon>Pseudomonadati</taxon>
        <taxon>Bacteroidota</taxon>
        <taxon>Bacteroidia</taxon>
        <taxon>Bacteroidales</taxon>
        <taxon>Porphyromonadaceae</taxon>
        <taxon>Porphyromonas</taxon>
    </lineage>
</organism>
<evidence type="ECO:0000256" key="10">
    <source>
        <dbReference type="ARBA" id="ARBA00023004"/>
    </source>
</evidence>